<dbReference type="PANTHER" id="PTHR35696">
    <property type="entry name" value="ELECTRON CARRIER/IRON ION-BINDING PROTEIN"/>
    <property type="match status" value="1"/>
</dbReference>
<dbReference type="PANTHER" id="PTHR35696:SF1">
    <property type="entry name" value="ELECTRON CARRIER_IRON ION-BINDING PROTEIN"/>
    <property type="match status" value="1"/>
</dbReference>
<dbReference type="AlphaFoldDB" id="A0A4S4E1K1"/>
<dbReference type="Proteomes" id="UP000306102">
    <property type="component" value="Unassembled WGS sequence"/>
</dbReference>
<gene>
    <name evidence="2" type="ORF">TEA_014885</name>
</gene>
<sequence length="506" mass="57666">MKYGYINKYVVPILGIVGDCWERPNGYEFKLNSSEAPLSCSLSLDSSFVLCDIDLKLWEIAKREEGLVSIAEEVISGEAVLDFSDRSQSDFDFEIHLRAISILNFSLSISKLHCDLWTLFLLRLSIAPPPTTHLCPSYELNKSKFIAYLRDVKLIYNTMIGPLVLFVKQIDPISEKKKLRYDMTWNWLRIPSLCCALVWEWEGEHMEGKVRLPIGGYGFLEATGFTVHGNGIFVPSRLIDELDLLCMEMVSLSLRCCAKAQNPCHIHVLTSNATFPDKIPSSSSSLFDQQSTDASSSGNSRRFTSLRQLSNNFAQFNNLQGPLRSRKTVTRKDAAVINEWRFLKLKEHKEGKIEVENEAFDRYMQNVSLLDEVLTVDSTPEGSTNNWPPRSENVTKRVQDIVNQGLRKLQKIELGNGDNDSTQNEEDLKYCLEMKPELFNHHQRTSQMETEEVIEISKQETANNEFSPGLQSDYSIPKWFCTANVDQDALDLIDVRFSSLEEIEAL</sequence>
<protein>
    <submittedName>
        <fullName evidence="2">Uncharacterized protein</fullName>
    </submittedName>
</protein>
<organism evidence="2 3">
    <name type="scientific">Camellia sinensis var. sinensis</name>
    <name type="common">China tea</name>
    <dbReference type="NCBI Taxonomy" id="542762"/>
    <lineage>
        <taxon>Eukaryota</taxon>
        <taxon>Viridiplantae</taxon>
        <taxon>Streptophyta</taxon>
        <taxon>Embryophyta</taxon>
        <taxon>Tracheophyta</taxon>
        <taxon>Spermatophyta</taxon>
        <taxon>Magnoliopsida</taxon>
        <taxon>eudicotyledons</taxon>
        <taxon>Gunneridae</taxon>
        <taxon>Pentapetalae</taxon>
        <taxon>asterids</taxon>
        <taxon>Ericales</taxon>
        <taxon>Theaceae</taxon>
        <taxon>Camellia</taxon>
    </lineage>
</organism>
<comment type="caution">
    <text evidence="2">The sequence shown here is derived from an EMBL/GenBank/DDBJ whole genome shotgun (WGS) entry which is preliminary data.</text>
</comment>
<feature type="region of interest" description="Disordered" evidence="1">
    <location>
        <begin position="281"/>
        <end position="301"/>
    </location>
</feature>
<dbReference type="EMBL" id="SDRB02008758">
    <property type="protein sequence ID" value="THG09105.1"/>
    <property type="molecule type" value="Genomic_DNA"/>
</dbReference>
<evidence type="ECO:0000313" key="3">
    <source>
        <dbReference type="Proteomes" id="UP000306102"/>
    </source>
</evidence>
<evidence type="ECO:0000256" key="1">
    <source>
        <dbReference type="SAM" id="MobiDB-lite"/>
    </source>
</evidence>
<accession>A0A4S4E1K1</accession>
<feature type="compositionally biased region" description="Polar residues" evidence="1">
    <location>
        <begin position="286"/>
        <end position="301"/>
    </location>
</feature>
<name>A0A4S4E1K1_CAMSN</name>
<evidence type="ECO:0000313" key="2">
    <source>
        <dbReference type="EMBL" id="THG09105.1"/>
    </source>
</evidence>
<proteinExistence type="predicted"/>
<keyword evidence="3" id="KW-1185">Reference proteome</keyword>
<reference evidence="2 3" key="1">
    <citation type="journal article" date="2018" name="Proc. Natl. Acad. Sci. U.S.A.">
        <title>Draft genome sequence of Camellia sinensis var. sinensis provides insights into the evolution of the tea genome and tea quality.</title>
        <authorList>
            <person name="Wei C."/>
            <person name="Yang H."/>
            <person name="Wang S."/>
            <person name="Zhao J."/>
            <person name="Liu C."/>
            <person name="Gao L."/>
            <person name="Xia E."/>
            <person name="Lu Y."/>
            <person name="Tai Y."/>
            <person name="She G."/>
            <person name="Sun J."/>
            <person name="Cao H."/>
            <person name="Tong W."/>
            <person name="Gao Q."/>
            <person name="Li Y."/>
            <person name="Deng W."/>
            <person name="Jiang X."/>
            <person name="Wang W."/>
            <person name="Chen Q."/>
            <person name="Zhang S."/>
            <person name="Li H."/>
            <person name="Wu J."/>
            <person name="Wang P."/>
            <person name="Li P."/>
            <person name="Shi C."/>
            <person name="Zheng F."/>
            <person name="Jian J."/>
            <person name="Huang B."/>
            <person name="Shan D."/>
            <person name="Shi M."/>
            <person name="Fang C."/>
            <person name="Yue Y."/>
            <person name="Li F."/>
            <person name="Li D."/>
            <person name="Wei S."/>
            <person name="Han B."/>
            <person name="Jiang C."/>
            <person name="Yin Y."/>
            <person name="Xia T."/>
            <person name="Zhang Z."/>
            <person name="Bennetzen J.L."/>
            <person name="Zhao S."/>
            <person name="Wan X."/>
        </authorList>
    </citation>
    <scope>NUCLEOTIDE SEQUENCE [LARGE SCALE GENOMIC DNA]</scope>
    <source>
        <strain evidence="3">cv. Shuchazao</strain>
        <tissue evidence="2">Leaf</tissue>
    </source>
</reference>